<proteinExistence type="predicted"/>
<accession>A0ABP6RP86</accession>
<reference evidence="4" key="1">
    <citation type="journal article" date="2019" name="Int. J. Syst. Evol. Microbiol.">
        <title>The Global Catalogue of Microorganisms (GCM) 10K type strain sequencing project: providing services to taxonomists for standard genome sequencing and annotation.</title>
        <authorList>
            <consortium name="The Broad Institute Genomics Platform"/>
            <consortium name="The Broad Institute Genome Sequencing Center for Infectious Disease"/>
            <person name="Wu L."/>
            <person name="Ma J."/>
        </authorList>
    </citation>
    <scope>NUCLEOTIDE SEQUENCE [LARGE SCALE GENOMIC DNA]</scope>
    <source>
        <strain evidence="4">JCM 9687</strain>
    </source>
</reference>
<keyword evidence="2" id="KW-0472">Membrane</keyword>
<keyword evidence="4" id="KW-1185">Reference proteome</keyword>
<dbReference type="Gene3D" id="2.60.120.260">
    <property type="entry name" value="Galactose-binding domain-like"/>
    <property type="match status" value="1"/>
</dbReference>
<sequence>MQPAKPIAPRPEQQAVQPTPVTEDGPPCPSCGTPNPTTRRFCVRCATTLNPDPDERPTKIRWRKRPDRGRLRWLWRRLAILGTVLAVVLGGYLLWPFGTWLVQDVLDKTLEKEQITPSKTTASIELPGHPAGFATDGITNQYWGTPGPGEWIEFEFERPRRLLGTVITVGPSTDVKKFPTEAHPSLVEITTTDSRGRTETRQQALPSTTEATPVEIRRSDVVRIRLKVLEARGLTAGKHVALAEVEFFVRK</sequence>
<comment type="caution">
    <text evidence="3">The sequence shown here is derived from an EMBL/GenBank/DDBJ whole genome shotgun (WGS) entry which is preliminary data.</text>
</comment>
<evidence type="ECO:0000256" key="2">
    <source>
        <dbReference type="SAM" id="Phobius"/>
    </source>
</evidence>
<evidence type="ECO:0000313" key="4">
    <source>
        <dbReference type="Proteomes" id="UP001500483"/>
    </source>
</evidence>
<organism evidence="3 4">
    <name type="scientific">Saccharopolyspora gregorii</name>
    <dbReference type="NCBI Taxonomy" id="33914"/>
    <lineage>
        <taxon>Bacteria</taxon>
        <taxon>Bacillati</taxon>
        <taxon>Actinomycetota</taxon>
        <taxon>Actinomycetes</taxon>
        <taxon>Pseudonocardiales</taxon>
        <taxon>Pseudonocardiaceae</taxon>
        <taxon>Saccharopolyspora</taxon>
    </lineage>
</organism>
<evidence type="ECO:0000313" key="3">
    <source>
        <dbReference type="EMBL" id="GAA3356948.1"/>
    </source>
</evidence>
<keyword evidence="2" id="KW-1133">Transmembrane helix</keyword>
<dbReference type="EMBL" id="BAAAYK010000038">
    <property type="protein sequence ID" value="GAA3356948.1"/>
    <property type="molecule type" value="Genomic_DNA"/>
</dbReference>
<dbReference type="InterPro" id="IPR008979">
    <property type="entry name" value="Galactose-bd-like_sf"/>
</dbReference>
<feature type="transmembrane region" description="Helical" evidence="2">
    <location>
        <begin position="74"/>
        <end position="95"/>
    </location>
</feature>
<dbReference type="NCBIfam" id="NF047619">
    <property type="entry name" value="NADase_discoid"/>
    <property type="match status" value="1"/>
</dbReference>
<dbReference type="RefSeq" id="WP_344926104.1">
    <property type="nucleotide sequence ID" value="NZ_BAAAYK010000038.1"/>
</dbReference>
<name>A0ABP6RP86_9PSEU</name>
<dbReference type="SUPFAM" id="SSF49785">
    <property type="entry name" value="Galactose-binding domain-like"/>
    <property type="match status" value="1"/>
</dbReference>
<dbReference type="Proteomes" id="UP001500483">
    <property type="component" value="Unassembled WGS sequence"/>
</dbReference>
<protein>
    <recommendedName>
        <fullName evidence="5">Zinc ribbon domain-containing protein</fullName>
    </recommendedName>
</protein>
<dbReference type="InterPro" id="IPR057561">
    <property type="entry name" value="NADase_transloc"/>
</dbReference>
<evidence type="ECO:0008006" key="5">
    <source>
        <dbReference type="Google" id="ProtNLM"/>
    </source>
</evidence>
<feature type="region of interest" description="Disordered" evidence="1">
    <location>
        <begin position="1"/>
        <end position="33"/>
    </location>
</feature>
<gene>
    <name evidence="3" type="ORF">GCM10020366_22990</name>
</gene>
<evidence type="ECO:0000256" key="1">
    <source>
        <dbReference type="SAM" id="MobiDB-lite"/>
    </source>
</evidence>
<keyword evidence="2" id="KW-0812">Transmembrane</keyword>